<evidence type="ECO:0000256" key="1">
    <source>
        <dbReference type="ARBA" id="ARBA00022598"/>
    </source>
</evidence>
<dbReference type="OrthoDB" id="4363623at2"/>
<dbReference type="Gene3D" id="2.30.38.10">
    <property type="entry name" value="Luciferase, Domain 3"/>
    <property type="match status" value="1"/>
</dbReference>
<protein>
    <recommendedName>
        <fullName evidence="5">AMP-dependent synthetase/ligase domain-containing protein</fullName>
    </recommendedName>
</protein>
<dbReference type="GO" id="GO:0016874">
    <property type="term" value="F:ligase activity"/>
    <property type="evidence" value="ECO:0007669"/>
    <property type="project" value="UniProtKB-KW"/>
</dbReference>
<keyword evidence="1" id="KW-0436">Ligase</keyword>
<dbReference type="SUPFAM" id="SSF56801">
    <property type="entry name" value="Acetyl-CoA synthetase-like"/>
    <property type="match status" value="1"/>
</dbReference>
<dbReference type="PANTHER" id="PTHR43767:SF8">
    <property type="entry name" value="LONG-CHAIN-FATTY-ACID--COA LIGASE"/>
    <property type="match status" value="1"/>
</dbReference>
<dbReference type="PANTHER" id="PTHR43767">
    <property type="entry name" value="LONG-CHAIN-FATTY-ACID--COA LIGASE"/>
    <property type="match status" value="1"/>
</dbReference>
<evidence type="ECO:0000256" key="2">
    <source>
        <dbReference type="SAM" id="MobiDB-lite"/>
    </source>
</evidence>
<dbReference type="InterPro" id="IPR050237">
    <property type="entry name" value="ATP-dep_AMP-bd_enzyme"/>
</dbReference>
<dbReference type="Gene3D" id="3.30.300.30">
    <property type="match status" value="1"/>
</dbReference>
<gene>
    <name evidence="3" type="ORF">DVZ84_30585</name>
</gene>
<sequence length="185" mass="20471">MERHRSPAAGRHGGPSREDIEWCLDGNQSIRVRERERGALFGGYLTEDGVDPARDAEDWFDTGDLGRVDADGHLVFVERGSESIRVRGEFVPVPFVESHLASVPGLTDFALWKRPGELGDDELLLYAVADPLPHKEIAKAVAQLPPFMRPVAIASVGRIPRDSAAGKVRRRLLAGQEVIRWTELT</sequence>
<dbReference type="EMBL" id="QQBH01000028">
    <property type="protein sequence ID" value="RDD85267.1"/>
    <property type="molecule type" value="Genomic_DNA"/>
</dbReference>
<dbReference type="Proteomes" id="UP000253742">
    <property type="component" value="Unassembled WGS sequence"/>
</dbReference>
<reference evidence="3 4" key="1">
    <citation type="submission" date="2018-07" db="EMBL/GenBank/DDBJ databases">
        <title>Genome guided investigation of antibiotics producing actinomycetales strain isolated from a Macau mangrove ecosystem.</title>
        <authorList>
            <person name="Hu D."/>
        </authorList>
    </citation>
    <scope>NUCLEOTIDE SEQUENCE [LARGE SCALE GENOMIC DNA]</scope>
    <source>
        <strain evidence="3 4">2297</strain>
    </source>
</reference>
<dbReference type="InterPro" id="IPR045851">
    <property type="entry name" value="AMP-bd_C_sf"/>
</dbReference>
<feature type="region of interest" description="Disordered" evidence="2">
    <location>
        <begin position="1"/>
        <end position="20"/>
    </location>
</feature>
<organism evidence="3 4">
    <name type="scientific">Streptomyces parvulus</name>
    <dbReference type="NCBI Taxonomy" id="146923"/>
    <lineage>
        <taxon>Bacteria</taxon>
        <taxon>Bacillati</taxon>
        <taxon>Actinomycetota</taxon>
        <taxon>Actinomycetes</taxon>
        <taxon>Kitasatosporales</taxon>
        <taxon>Streptomycetaceae</taxon>
        <taxon>Streptomyces</taxon>
    </lineage>
</organism>
<proteinExistence type="predicted"/>
<evidence type="ECO:0000313" key="3">
    <source>
        <dbReference type="EMBL" id="RDD85267.1"/>
    </source>
</evidence>
<accession>A0A369UXR3</accession>
<evidence type="ECO:0000313" key="4">
    <source>
        <dbReference type="Proteomes" id="UP000253742"/>
    </source>
</evidence>
<name>A0A369UXR3_9ACTN</name>
<evidence type="ECO:0008006" key="5">
    <source>
        <dbReference type="Google" id="ProtNLM"/>
    </source>
</evidence>
<dbReference type="AlphaFoldDB" id="A0A369UXR3"/>
<comment type="caution">
    <text evidence="3">The sequence shown here is derived from an EMBL/GenBank/DDBJ whole genome shotgun (WGS) entry which is preliminary data.</text>
</comment>